<dbReference type="PANTHER" id="PTHR48182">
    <property type="entry name" value="PROTEIN SERAC1"/>
    <property type="match status" value="1"/>
</dbReference>
<evidence type="ECO:0000256" key="1">
    <source>
        <dbReference type="ARBA" id="ARBA00004173"/>
    </source>
</evidence>
<evidence type="ECO:0000256" key="7">
    <source>
        <dbReference type="SAM" id="MobiDB-lite"/>
    </source>
</evidence>
<comment type="caution">
    <text evidence="9">The sequence shown here is derived from an EMBL/GenBank/DDBJ whole genome shotgun (WGS) entry which is preliminary data.</text>
</comment>
<protein>
    <recommendedName>
        <fullName evidence="8">NACHT-NTPase sigma domain-containing protein</fullName>
    </recommendedName>
</protein>
<dbReference type="Gene3D" id="3.40.50.1820">
    <property type="entry name" value="alpha/beta hydrolase"/>
    <property type="match status" value="1"/>
</dbReference>
<evidence type="ECO:0000313" key="9">
    <source>
        <dbReference type="EMBL" id="KAK7397764.1"/>
    </source>
</evidence>
<feature type="compositionally biased region" description="Pro residues" evidence="7">
    <location>
        <begin position="53"/>
        <end position="69"/>
    </location>
</feature>
<dbReference type="InterPro" id="IPR029058">
    <property type="entry name" value="AB_hydrolase_fold"/>
</dbReference>
<dbReference type="PANTHER" id="PTHR48182:SF2">
    <property type="entry name" value="PROTEIN SERAC1"/>
    <property type="match status" value="1"/>
</dbReference>
<feature type="region of interest" description="Disordered" evidence="7">
    <location>
        <begin position="30"/>
        <end position="79"/>
    </location>
</feature>
<reference evidence="9 10" key="1">
    <citation type="journal article" date="2025" name="Microbiol. Resour. Announc.">
        <title>Draft genome sequences for Neonectria magnoliae and Neonectria punicea, canker pathogens of Liriodendron tulipifera and Acer saccharum in West Virginia.</title>
        <authorList>
            <person name="Petronek H.M."/>
            <person name="Kasson M.T."/>
            <person name="Metheny A.M."/>
            <person name="Stauder C.M."/>
            <person name="Lovett B."/>
            <person name="Lynch S.C."/>
            <person name="Garnas J.R."/>
            <person name="Kasson L.R."/>
            <person name="Stajich J.E."/>
        </authorList>
    </citation>
    <scope>NUCLEOTIDE SEQUENCE [LARGE SCALE GENOMIC DNA]</scope>
    <source>
        <strain evidence="9 10">NRRL 64653</strain>
    </source>
</reference>
<keyword evidence="5" id="KW-0496">Mitochondrion</keyword>
<sequence length="404" mass="44756">MICADPSSLSYRFYNAALMTRLRAKFRWRKQHRTGDNSPEIHQQLETSRSRGPPSPPLRPETDPGPPSQRRPVPSFPDGIEVLHDCHDATIDICFVHGLTGNRDSTWTAHGQSKPWPETLLPPKLSRARILTYGYDAYIMRKSVASTNRLSDHATNLLNDLTTDRACSNASSRPLVFIAHSLGGLICKEAVLLSRNNPEPHLRGIFDCTKGIAFLGTPHRGSWMADWARIPASALGIVKSTNKSLLQILETDDNYLRSVQDRFWSMVREQQKAGQDLEVTCFFEEQPLPVVGKVVSKDSATLESYNAISIHANHSNMVKFGSADDSGFKRLIGELIRWESQIRNSAASQPTRSMEEAQIEKPANASFNSYGPGDQFNAPDGTQNINKGSGKIVTGTFPGTVTIN</sequence>
<evidence type="ECO:0000313" key="10">
    <source>
        <dbReference type="Proteomes" id="UP001498476"/>
    </source>
</evidence>
<keyword evidence="6" id="KW-0472">Membrane</keyword>
<evidence type="ECO:0000256" key="6">
    <source>
        <dbReference type="ARBA" id="ARBA00023136"/>
    </source>
</evidence>
<evidence type="ECO:0000256" key="2">
    <source>
        <dbReference type="ARBA" id="ARBA00004240"/>
    </source>
</evidence>
<dbReference type="InterPro" id="IPR031353">
    <property type="entry name" value="NACHT_sigma"/>
</dbReference>
<gene>
    <name evidence="9" type="ORF">QQX98_012865</name>
</gene>
<dbReference type="InterPro" id="IPR052374">
    <property type="entry name" value="SERAC1"/>
</dbReference>
<keyword evidence="10" id="KW-1185">Reference proteome</keyword>
<evidence type="ECO:0000259" key="8">
    <source>
        <dbReference type="Pfam" id="PF17106"/>
    </source>
</evidence>
<dbReference type="EMBL" id="JAZAVJ010000438">
    <property type="protein sequence ID" value="KAK7397764.1"/>
    <property type="molecule type" value="Genomic_DNA"/>
</dbReference>
<evidence type="ECO:0000256" key="4">
    <source>
        <dbReference type="ARBA" id="ARBA00022824"/>
    </source>
</evidence>
<dbReference type="Proteomes" id="UP001498476">
    <property type="component" value="Unassembled WGS sequence"/>
</dbReference>
<dbReference type="Pfam" id="PF17106">
    <property type="entry name" value="NACHT_sigma"/>
    <property type="match status" value="1"/>
</dbReference>
<keyword evidence="4" id="KW-0256">Endoplasmic reticulum</keyword>
<feature type="compositionally biased region" description="Polar residues" evidence="7">
    <location>
        <begin position="36"/>
        <end position="47"/>
    </location>
</feature>
<dbReference type="SUPFAM" id="SSF53474">
    <property type="entry name" value="alpha/beta-Hydrolases"/>
    <property type="match status" value="1"/>
</dbReference>
<feature type="domain" description="NACHT-NTPase sigma" evidence="8">
    <location>
        <begin position="365"/>
        <end position="403"/>
    </location>
</feature>
<evidence type="ECO:0000256" key="5">
    <source>
        <dbReference type="ARBA" id="ARBA00023128"/>
    </source>
</evidence>
<name>A0ABR1GHW9_9HYPO</name>
<accession>A0ABR1GHW9</accession>
<organism evidence="9 10">
    <name type="scientific">Neonectria punicea</name>
    <dbReference type="NCBI Taxonomy" id="979145"/>
    <lineage>
        <taxon>Eukaryota</taxon>
        <taxon>Fungi</taxon>
        <taxon>Dikarya</taxon>
        <taxon>Ascomycota</taxon>
        <taxon>Pezizomycotina</taxon>
        <taxon>Sordariomycetes</taxon>
        <taxon>Hypocreomycetidae</taxon>
        <taxon>Hypocreales</taxon>
        <taxon>Nectriaceae</taxon>
        <taxon>Neonectria</taxon>
    </lineage>
</organism>
<evidence type="ECO:0000256" key="3">
    <source>
        <dbReference type="ARBA" id="ARBA00004370"/>
    </source>
</evidence>
<proteinExistence type="predicted"/>
<comment type="subcellular location">
    <subcellularLocation>
        <location evidence="2">Endoplasmic reticulum</location>
    </subcellularLocation>
    <subcellularLocation>
        <location evidence="3">Membrane</location>
    </subcellularLocation>
    <subcellularLocation>
        <location evidence="1">Mitochondrion</location>
    </subcellularLocation>
</comment>